<name>A0ABV3R8Q1_9SPHN</name>
<evidence type="ECO:0000256" key="1">
    <source>
        <dbReference type="ARBA" id="ARBA00010923"/>
    </source>
</evidence>
<dbReference type="RefSeq" id="WP_367768425.1">
    <property type="nucleotide sequence ID" value="NZ_JBFNXR010000017.1"/>
</dbReference>
<keyword evidence="6" id="KW-1185">Reference proteome</keyword>
<keyword evidence="2" id="KW-0680">Restriction system</keyword>
<comment type="similarity">
    <text evidence="1">Belongs to the type-I restriction system S methylase family.</text>
</comment>
<dbReference type="InterPro" id="IPR000055">
    <property type="entry name" value="Restrct_endonuc_typeI_TRD"/>
</dbReference>
<evidence type="ECO:0000313" key="5">
    <source>
        <dbReference type="EMBL" id="MEW9853895.1"/>
    </source>
</evidence>
<evidence type="ECO:0000259" key="4">
    <source>
        <dbReference type="Pfam" id="PF01420"/>
    </source>
</evidence>
<gene>
    <name evidence="5" type="ORF">ABUH87_01695</name>
</gene>
<keyword evidence="5" id="KW-0255">Endonuclease</keyword>
<feature type="domain" description="Type I restriction modification DNA specificity" evidence="4">
    <location>
        <begin position="267"/>
        <end position="372"/>
    </location>
</feature>
<dbReference type="Gene3D" id="3.90.220.20">
    <property type="entry name" value="DNA methylase specificity domains"/>
    <property type="match status" value="2"/>
</dbReference>
<dbReference type="PANTHER" id="PTHR30408">
    <property type="entry name" value="TYPE-1 RESTRICTION ENZYME ECOKI SPECIFICITY PROTEIN"/>
    <property type="match status" value="1"/>
</dbReference>
<organism evidence="5 6">
    <name type="scientific">Novosphingobium rhizovicinum</name>
    <dbReference type="NCBI Taxonomy" id="3228928"/>
    <lineage>
        <taxon>Bacteria</taxon>
        <taxon>Pseudomonadati</taxon>
        <taxon>Pseudomonadota</taxon>
        <taxon>Alphaproteobacteria</taxon>
        <taxon>Sphingomonadales</taxon>
        <taxon>Sphingomonadaceae</taxon>
        <taxon>Novosphingobium</taxon>
    </lineage>
</organism>
<reference evidence="5 6" key="1">
    <citation type="submission" date="2024-06" db="EMBL/GenBank/DDBJ databases">
        <title>Novosphingobium rhizovicinus M1R2S20.</title>
        <authorList>
            <person name="Sun J.-Q."/>
        </authorList>
    </citation>
    <scope>NUCLEOTIDE SEQUENCE [LARGE SCALE GENOMIC DNA]</scope>
    <source>
        <strain evidence="5 6">M1R2S20</strain>
    </source>
</reference>
<feature type="domain" description="Type I restriction modification DNA specificity" evidence="4">
    <location>
        <begin position="1"/>
        <end position="174"/>
    </location>
</feature>
<dbReference type="EC" id="3.1.21.-" evidence="5"/>
<proteinExistence type="inferred from homology"/>
<dbReference type="GO" id="GO:0016787">
    <property type="term" value="F:hydrolase activity"/>
    <property type="evidence" value="ECO:0007669"/>
    <property type="project" value="UniProtKB-KW"/>
</dbReference>
<dbReference type="GO" id="GO:0004519">
    <property type="term" value="F:endonuclease activity"/>
    <property type="evidence" value="ECO:0007669"/>
    <property type="project" value="UniProtKB-KW"/>
</dbReference>
<evidence type="ECO:0000313" key="6">
    <source>
        <dbReference type="Proteomes" id="UP001556118"/>
    </source>
</evidence>
<dbReference type="CDD" id="cd17260">
    <property type="entry name" value="RMtype1_S_EcoEI-TRD1-CR1_like"/>
    <property type="match status" value="1"/>
</dbReference>
<protein>
    <submittedName>
        <fullName evidence="5">Restriction endonuclease subunit S</fullName>
        <ecNumber evidence="5">3.1.21.-</ecNumber>
    </submittedName>
</protein>
<keyword evidence="5" id="KW-0540">Nuclease</keyword>
<sequence>MKGWQTVRIGDVCEIKPSKRQARAALSDNDPVSFAPMGDLGIGQKYLSASDERPLSEVARSYTYFADGDVLLAKITPCFENGKLGIARHLKNGVGFGSSEFMVIRPGQELLAEYLYLFLDRDEFRQRGAKVMTGAVGHKRVPQEFVEASDIPLPPLEEQRRIVAVLDEAFAAIATATANAEKNLANARELFERCLADVFEAPSSDWIVEPLKANVRFIDYRGKTPPKREAGVRLITAKNVKMGFIQRQPEEFIDPAAYDSWMTRGFPRQGDVLFTTEAPLGNVAQLDTDEKVVIGQRLITMQPNPDRLNRTFLKYMLCSAPLQRAILEQATGATVSGIKAKLLKEISICYPRWMDEQLAIVERLDRLYDLSQSLADSAKTKIKRLESLKQSLLQRAFSGELTMREPLAA</sequence>
<evidence type="ECO:0000256" key="2">
    <source>
        <dbReference type="ARBA" id="ARBA00022747"/>
    </source>
</evidence>
<dbReference type="Proteomes" id="UP001556118">
    <property type="component" value="Unassembled WGS sequence"/>
</dbReference>
<accession>A0ABV3R8Q1</accession>
<keyword evidence="3" id="KW-0238">DNA-binding</keyword>
<dbReference type="InterPro" id="IPR052021">
    <property type="entry name" value="Type-I_RS_S_subunit"/>
</dbReference>
<dbReference type="Pfam" id="PF01420">
    <property type="entry name" value="Methylase_S"/>
    <property type="match status" value="2"/>
</dbReference>
<comment type="caution">
    <text evidence="5">The sequence shown here is derived from an EMBL/GenBank/DDBJ whole genome shotgun (WGS) entry which is preliminary data.</text>
</comment>
<dbReference type="InterPro" id="IPR044946">
    <property type="entry name" value="Restrct_endonuc_typeI_TRD_sf"/>
</dbReference>
<keyword evidence="5" id="KW-0378">Hydrolase</keyword>
<evidence type="ECO:0000256" key="3">
    <source>
        <dbReference type="ARBA" id="ARBA00023125"/>
    </source>
</evidence>
<dbReference type="SUPFAM" id="SSF116734">
    <property type="entry name" value="DNA methylase specificity domain"/>
    <property type="match status" value="2"/>
</dbReference>
<dbReference type="EMBL" id="JBFNXR010000017">
    <property type="protein sequence ID" value="MEW9853895.1"/>
    <property type="molecule type" value="Genomic_DNA"/>
</dbReference>
<dbReference type="PANTHER" id="PTHR30408:SF12">
    <property type="entry name" value="TYPE I RESTRICTION ENZYME MJAVIII SPECIFICITY SUBUNIT"/>
    <property type="match status" value="1"/>
</dbReference>